<dbReference type="PROSITE" id="PS50110">
    <property type="entry name" value="RESPONSE_REGULATORY"/>
    <property type="match status" value="1"/>
</dbReference>
<dbReference type="InterPro" id="IPR001789">
    <property type="entry name" value="Sig_transdc_resp-reg_receiver"/>
</dbReference>
<evidence type="ECO:0000256" key="5">
    <source>
        <dbReference type="PROSITE-ProRule" id="PRU00169"/>
    </source>
</evidence>
<keyword evidence="2" id="KW-0805">Transcription regulation</keyword>
<dbReference type="KEGG" id="sphv:F9278_01635"/>
<feature type="domain" description="HTH luxR-type" evidence="7">
    <location>
        <begin position="170"/>
        <end position="235"/>
    </location>
</feature>
<evidence type="ECO:0000313" key="10">
    <source>
        <dbReference type="Proteomes" id="UP000327294"/>
    </source>
</evidence>
<dbReference type="PRINTS" id="PR00038">
    <property type="entry name" value="HTHLUXR"/>
</dbReference>
<dbReference type="GO" id="GO:0000160">
    <property type="term" value="P:phosphorelay signal transduction system"/>
    <property type="evidence" value="ECO:0007669"/>
    <property type="project" value="InterPro"/>
</dbReference>
<dbReference type="GO" id="GO:0003677">
    <property type="term" value="F:DNA binding"/>
    <property type="evidence" value="ECO:0007669"/>
    <property type="project" value="UniProtKB-KW"/>
</dbReference>
<dbReference type="InterPro" id="IPR058245">
    <property type="entry name" value="NreC/VraR/RcsB-like_REC"/>
</dbReference>
<evidence type="ECO:0000256" key="1">
    <source>
        <dbReference type="ARBA" id="ARBA00022553"/>
    </source>
</evidence>
<gene>
    <name evidence="9" type="ORF">F9278_01635</name>
</gene>
<dbReference type="InterPro" id="IPR016032">
    <property type="entry name" value="Sig_transdc_resp-reg_C-effctor"/>
</dbReference>
<keyword evidence="10" id="KW-1185">Reference proteome</keyword>
<dbReference type="RefSeq" id="WP_152166645.1">
    <property type="nucleotide sequence ID" value="NZ_CP045096.1"/>
</dbReference>
<dbReference type="PANTHER" id="PTHR43214">
    <property type="entry name" value="TWO-COMPONENT RESPONSE REGULATOR"/>
    <property type="match status" value="1"/>
</dbReference>
<dbReference type="PROSITE" id="PS00622">
    <property type="entry name" value="HTH_LUXR_1"/>
    <property type="match status" value="1"/>
</dbReference>
<dbReference type="SMART" id="SM00421">
    <property type="entry name" value="HTH_LUXR"/>
    <property type="match status" value="1"/>
</dbReference>
<dbReference type="SMART" id="SM00448">
    <property type="entry name" value="REC"/>
    <property type="match status" value="1"/>
</dbReference>
<evidence type="ECO:0000259" key="8">
    <source>
        <dbReference type="PROSITE" id="PS50110"/>
    </source>
</evidence>
<evidence type="ECO:0000259" key="7">
    <source>
        <dbReference type="PROSITE" id="PS50043"/>
    </source>
</evidence>
<dbReference type="PANTHER" id="PTHR43214:SF24">
    <property type="entry name" value="TRANSCRIPTIONAL REGULATORY PROTEIN NARL-RELATED"/>
    <property type="match status" value="1"/>
</dbReference>
<organism evidence="9 10">
    <name type="scientific">Streptomyces phaeolivaceus</name>
    <dbReference type="NCBI Taxonomy" id="2653200"/>
    <lineage>
        <taxon>Bacteria</taxon>
        <taxon>Bacillati</taxon>
        <taxon>Actinomycetota</taxon>
        <taxon>Actinomycetes</taxon>
        <taxon>Kitasatosporales</taxon>
        <taxon>Streptomycetaceae</taxon>
        <taxon>Streptomyces</taxon>
    </lineage>
</organism>
<dbReference type="SUPFAM" id="SSF52172">
    <property type="entry name" value="CheY-like"/>
    <property type="match status" value="1"/>
</dbReference>
<dbReference type="EMBL" id="CP045096">
    <property type="protein sequence ID" value="QFQ95108.1"/>
    <property type="molecule type" value="Genomic_DNA"/>
</dbReference>
<dbReference type="Pfam" id="PF00196">
    <property type="entry name" value="GerE"/>
    <property type="match status" value="1"/>
</dbReference>
<name>A0A5P8JX90_9ACTN</name>
<dbReference type="AlphaFoldDB" id="A0A5P8JX90"/>
<dbReference type="PROSITE" id="PS50043">
    <property type="entry name" value="HTH_LUXR_2"/>
    <property type="match status" value="1"/>
</dbReference>
<evidence type="ECO:0000256" key="6">
    <source>
        <dbReference type="SAM" id="MobiDB-lite"/>
    </source>
</evidence>
<dbReference type="Gene3D" id="3.40.50.2300">
    <property type="match status" value="1"/>
</dbReference>
<feature type="domain" description="Response regulatory" evidence="8">
    <location>
        <begin position="28"/>
        <end position="144"/>
    </location>
</feature>
<sequence>MTRPAPASGRTPAKAPAPASAGPATPARILLADDHALVRQGVRLILDAQPDLTVVAEAADGVEAVARAREGGIDLAVLDIAMPHRTGLQAARELARLRPEPRTLMLTMYDNEQYFFEALKAGASGYVPKSVADRDLVEACRAALRDEPFIYPGAETTLIRTYLDRARTGDRLPERPITEREEEILKLVAEGHTSKEIARLLVISAKTVERHRANLLHKLGLRDRLELTRYAIRTGLTEP</sequence>
<dbReference type="GO" id="GO:0006355">
    <property type="term" value="P:regulation of DNA-templated transcription"/>
    <property type="evidence" value="ECO:0007669"/>
    <property type="project" value="InterPro"/>
</dbReference>
<feature type="modified residue" description="4-aspartylphosphate" evidence="5">
    <location>
        <position position="79"/>
    </location>
</feature>
<dbReference type="Proteomes" id="UP000327294">
    <property type="component" value="Chromosome"/>
</dbReference>
<accession>A0A5P8JX90</accession>
<evidence type="ECO:0000256" key="3">
    <source>
        <dbReference type="ARBA" id="ARBA00023125"/>
    </source>
</evidence>
<dbReference type="CDD" id="cd17535">
    <property type="entry name" value="REC_NarL-like"/>
    <property type="match status" value="1"/>
</dbReference>
<keyword evidence="4" id="KW-0804">Transcription</keyword>
<evidence type="ECO:0000256" key="2">
    <source>
        <dbReference type="ARBA" id="ARBA00023015"/>
    </source>
</evidence>
<dbReference type="Pfam" id="PF00072">
    <property type="entry name" value="Response_reg"/>
    <property type="match status" value="1"/>
</dbReference>
<proteinExistence type="predicted"/>
<evidence type="ECO:0000256" key="4">
    <source>
        <dbReference type="ARBA" id="ARBA00023163"/>
    </source>
</evidence>
<keyword evidence="1 5" id="KW-0597">Phosphoprotein</keyword>
<dbReference type="InterPro" id="IPR011006">
    <property type="entry name" value="CheY-like_superfamily"/>
</dbReference>
<dbReference type="InterPro" id="IPR039420">
    <property type="entry name" value="WalR-like"/>
</dbReference>
<dbReference type="InterPro" id="IPR000792">
    <property type="entry name" value="Tscrpt_reg_LuxR_C"/>
</dbReference>
<protein>
    <submittedName>
        <fullName evidence="9">Response regulator transcription factor</fullName>
    </submittedName>
</protein>
<dbReference type="CDD" id="cd06170">
    <property type="entry name" value="LuxR_C_like"/>
    <property type="match status" value="1"/>
</dbReference>
<evidence type="ECO:0000313" key="9">
    <source>
        <dbReference type="EMBL" id="QFQ95108.1"/>
    </source>
</evidence>
<feature type="compositionally biased region" description="Low complexity" evidence="6">
    <location>
        <begin position="12"/>
        <end position="24"/>
    </location>
</feature>
<feature type="region of interest" description="Disordered" evidence="6">
    <location>
        <begin position="1"/>
        <end position="24"/>
    </location>
</feature>
<dbReference type="SUPFAM" id="SSF46894">
    <property type="entry name" value="C-terminal effector domain of the bipartite response regulators"/>
    <property type="match status" value="1"/>
</dbReference>
<keyword evidence="3" id="KW-0238">DNA-binding</keyword>
<reference evidence="9 10" key="1">
    <citation type="submission" date="2019-10" db="EMBL/GenBank/DDBJ databases">
        <title>Streptomyces sp. strain GY16 isolated from leaves of Broussonetia papyrifera.</title>
        <authorList>
            <person name="Mo P."/>
        </authorList>
    </citation>
    <scope>NUCLEOTIDE SEQUENCE [LARGE SCALE GENOMIC DNA]</scope>
    <source>
        <strain evidence="9 10">GY16</strain>
    </source>
</reference>